<evidence type="ECO:0000313" key="2">
    <source>
        <dbReference type="Proteomes" id="UP000242913"/>
    </source>
</evidence>
<protein>
    <submittedName>
        <fullName evidence="1">Uncharacterized protein</fullName>
    </submittedName>
</protein>
<evidence type="ECO:0000313" key="1">
    <source>
        <dbReference type="EMBL" id="OZC09425.1"/>
    </source>
</evidence>
<gene>
    <name evidence="1" type="ORF">X798_03586</name>
</gene>
<organism evidence="1 2">
    <name type="scientific">Onchocerca flexuosa</name>
    <dbReference type="NCBI Taxonomy" id="387005"/>
    <lineage>
        <taxon>Eukaryota</taxon>
        <taxon>Metazoa</taxon>
        <taxon>Ecdysozoa</taxon>
        <taxon>Nematoda</taxon>
        <taxon>Chromadorea</taxon>
        <taxon>Rhabditida</taxon>
        <taxon>Spirurina</taxon>
        <taxon>Spiruromorpha</taxon>
        <taxon>Filarioidea</taxon>
        <taxon>Onchocercidae</taxon>
        <taxon>Onchocerca</taxon>
    </lineage>
</organism>
<reference evidence="1 2" key="1">
    <citation type="submission" date="2015-12" db="EMBL/GenBank/DDBJ databases">
        <title>Draft genome of the nematode, Onchocerca flexuosa.</title>
        <authorList>
            <person name="Mitreva M."/>
        </authorList>
    </citation>
    <scope>NUCLEOTIDE SEQUENCE [LARGE SCALE GENOMIC DNA]</scope>
    <source>
        <strain evidence="1">Red Deer</strain>
    </source>
</reference>
<dbReference type="AlphaFoldDB" id="A0A238BXD4"/>
<proteinExistence type="predicted"/>
<dbReference type="Proteomes" id="UP000242913">
    <property type="component" value="Unassembled WGS sequence"/>
</dbReference>
<keyword evidence="2" id="KW-1185">Reference proteome</keyword>
<name>A0A238BXD4_9BILA</name>
<sequence>MENKLLLRFPLTYIYWEKIKFAFRASWSSVKAETAGCSASFISSASLSTYNINVVPCTAAAQQAFIIYLLVTIELPAKPTCYETQFNYLNEFNLHMKLKHNH</sequence>
<dbReference type="EMBL" id="KZ269994">
    <property type="protein sequence ID" value="OZC09425.1"/>
    <property type="molecule type" value="Genomic_DNA"/>
</dbReference>
<accession>A0A238BXD4</accession>